<reference evidence="2 3" key="1">
    <citation type="submission" date="2021-02" db="EMBL/GenBank/DDBJ databases">
        <authorList>
            <person name="Vanwijnsberghe S."/>
        </authorList>
    </citation>
    <scope>NUCLEOTIDE SEQUENCE [LARGE SCALE GENOMIC DNA]</scope>
    <source>
        <strain evidence="2 3">R-69658</strain>
    </source>
</reference>
<keyword evidence="3" id="KW-1185">Reference proteome</keyword>
<accession>A0ABM8T5U4</accession>
<protein>
    <submittedName>
        <fullName evidence="2">Uncharacterized protein</fullName>
    </submittedName>
</protein>
<proteinExistence type="predicted"/>
<evidence type="ECO:0000313" key="3">
    <source>
        <dbReference type="Proteomes" id="UP000674425"/>
    </source>
</evidence>
<sequence length="234" mass="25865">MHQGGELRTRSAFSRLSYAVERCSHVVFPPRSAGHARRDCIALGLPPSLHRLRRRGSFTLDLVRRLLRYYAAVRLPAPMAHRRTPMGFTMRTAPDASQRDAVGRGTSRFPGKVFPCVHGVSDRAGSGTASPMRQHRCGLRLISTASAPRSTRRSRHGACISRLNTRPARTPVNASPAPLRVHTHDSEPPWLARPSTYDSFIHNTLPVLTGARRHHDATAFARPDRTGAGPRTSH</sequence>
<feature type="region of interest" description="Disordered" evidence="1">
    <location>
        <begin position="215"/>
        <end position="234"/>
    </location>
</feature>
<name>A0ABM8T5U4_9BURK</name>
<evidence type="ECO:0000256" key="1">
    <source>
        <dbReference type="SAM" id="MobiDB-lite"/>
    </source>
</evidence>
<organism evidence="2 3">
    <name type="scientific">Paraburkholderia aspalathi</name>
    <dbReference type="NCBI Taxonomy" id="1324617"/>
    <lineage>
        <taxon>Bacteria</taxon>
        <taxon>Pseudomonadati</taxon>
        <taxon>Pseudomonadota</taxon>
        <taxon>Betaproteobacteria</taxon>
        <taxon>Burkholderiales</taxon>
        <taxon>Burkholderiaceae</taxon>
        <taxon>Paraburkholderia</taxon>
    </lineage>
</organism>
<comment type="caution">
    <text evidence="2">The sequence shown here is derived from an EMBL/GenBank/DDBJ whole genome shotgun (WGS) entry which is preliminary data.</text>
</comment>
<evidence type="ECO:0000313" key="2">
    <source>
        <dbReference type="EMBL" id="CAE6860748.1"/>
    </source>
</evidence>
<gene>
    <name evidence="2" type="ORF">R69658_07602</name>
</gene>
<dbReference type="EMBL" id="CAJNAU010000162">
    <property type="protein sequence ID" value="CAE6860748.1"/>
    <property type="molecule type" value="Genomic_DNA"/>
</dbReference>
<dbReference type="Proteomes" id="UP000674425">
    <property type="component" value="Unassembled WGS sequence"/>
</dbReference>
<feature type="region of interest" description="Disordered" evidence="1">
    <location>
        <begin position="168"/>
        <end position="187"/>
    </location>
</feature>